<dbReference type="PROSITE" id="PS50106">
    <property type="entry name" value="PDZ"/>
    <property type="match status" value="1"/>
</dbReference>
<reference evidence="7 8" key="1">
    <citation type="submission" date="2020-08" db="EMBL/GenBank/DDBJ databases">
        <title>Genomic Encyclopedia of Type Strains, Phase IV (KMG-IV): sequencing the most valuable type-strain genomes for metagenomic binning, comparative biology and taxonomic classification.</title>
        <authorList>
            <person name="Goeker M."/>
        </authorList>
    </citation>
    <scope>NUCLEOTIDE SEQUENCE [LARGE SCALE GENOMIC DNA]</scope>
    <source>
        <strain evidence="7 8">DSM 25799</strain>
    </source>
</reference>
<dbReference type="InterPro" id="IPR005151">
    <property type="entry name" value="Tail-specific_protease"/>
</dbReference>
<dbReference type="CDD" id="cd07560">
    <property type="entry name" value="Peptidase_S41_CPP"/>
    <property type="match status" value="1"/>
</dbReference>
<feature type="domain" description="PDZ" evidence="6">
    <location>
        <begin position="89"/>
        <end position="159"/>
    </location>
</feature>
<keyword evidence="8" id="KW-1185">Reference proteome</keyword>
<dbReference type="Gene3D" id="2.30.42.10">
    <property type="match status" value="1"/>
</dbReference>
<dbReference type="GO" id="GO:0004252">
    <property type="term" value="F:serine-type endopeptidase activity"/>
    <property type="evidence" value="ECO:0007669"/>
    <property type="project" value="UniProtKB-EC"/>
</dbReference>
<evidence type="ECO:0000313" key="7">
    <source>
        <dbReference type="EMBL" id="MBB5183497.1"/>
    </source>
</evidence>
<dbReference type="Pfam" id="PF03572">
    <property type="entry name" value="Peptidase_S41"/>
    <property type="match status" value="1"/>
</dbReference>
<evidence type="ECO:0000256" key="4">
    <source>
        <dbReference type="ARBA" id="ARBA00022825"/>
    </source>
</evidence>
<dbReference type="SUPFAM" id="SSF47090">
    <property type="entry name" value="PGBD-like"/>
    <property type="match status" value="1"/>
</dbReference>
<sequence length="467" mass="51891">MKKKVFKWIGVIVLCVACFLAGHYQALAGASEQDKEMRKFQKVYNILTNDWYYADQVDNLEETLMENAISGMSTLDKDEHTNYLSLEQTKLFSESLSGSQVGLGVQFDQNADGNLVIRHVYVNSAADQAGLQPGDIITQINKKVVSSMDADEIVSYIQSQKKITIHYQRDGESQTVEVKPTNFDSTVALELHDDYAYMIISSFSSQTGEDVAEAMQRVKDAGIKKLVLDLRDNTGGYLSAAQDVGASLLPEGSVLFIEHYADGSTKKQYVSSDYEQVKMDQIVILQNGETASASEALIGALKDQLGDTVTTVGTTTYGKGTEQAQEQFDDGTELKYTVAEWYTPKNKSINKKGFKPDHKVKPLAVAAVKYKKFKKKDVIEPNTVKTNAKALQTYLQYLGYPVDRTDSYFDQAGSEALKQFQTDHGLEATGTCDKKTWDAVVEAAKYKYNDEGYAADPQYQEAIQLTE</sequence>
<dbReference type="InterPro" id="IPR041489">
    <property type="entry name" value="PDZ_6"/>
</dbReference>
<dbReference type="EMBL" id="JACHHK010000005">
    <property type="protein sequence ID" value="MBB5183497.1"/>
    <property type="molecule type" value="Genomic_DNA"/>
</dbReference>
<dbReference type="Gene3D" id="1.10.101.10">
    <property type="entry name" value="PGBD-like superfamily/PGBD"/>
    <property type="match status" value="1"/>
</dbReference>
<proteinExistence type="inferred from homology"/>
<comment type="similarity">
    <text evidence="1">Belongs to the peptidase S41A family.</text>
</comment>
<dbReference type="InterPro" id="IPR036365">
    <property type="entry name" value="PGBD-like_sf"/>
</dbReference>
<dbReference type="InterPro" id="IPR004447">
    <property type="entry name" value="Peptidase_S41A"/>
</dbReference>
<evidence type="ECO:0000256" key="5">
    <source>
        <dbReference type="SAM" id="SignalP"/>
    </source>
</evidence>
<dbReference type="SUPFAM" id="SSF52096">
    <property type="entry name" value="ClpP/crotonase"/>
    <property type="match status" value="1"/>
</dbReference>
<gene>
    <name evidence="7" type="ORF">HNQ47_001519</name>
</gene>
<organism evidence="7 8">
    <name type="scientific">Catenisphaera adipataccumulans</name>
    <dbReference type="NCBI Taxonomy" id="700500"/>
    <lineage>
        <taxon>Bacteria</taxon>
        <taxon>Bacillati</taxon>
        <taxon>Bacillota</taxon>
        <taxon>Erysipelotrichia</taxon>
        <taxon>Erysipelotrichales</taxon>
        <taxon>Erysipelotrichaceae</taxon>
        <taxon>Catenisphaera</taxon>
    </lineage>
</organism>
<accession>A0A7W8D026</accession>
<dbReference type="Proteomes" id="UP000539953">
    <property type="component" value="Unassembled WGS sequence"/>
</dbReference>
<dbReference type="InterPro" id="IPR001478">
    <property type="entry name" value="PDZ"/>
</dbReference>
<evidence type="ECO:0000259" key="6">
    <source>
        <dbReference type="PROSITE" id="PS50106"/>
    </source>
</evidence>
<protein>
    <submittedName>
        <fullName evidence="7">Carboxyl-terminal processing protease</fullName>
        <ecNumber evidence="7">3.4.21.102</ecNumber>
    </submittedName>
</protein>
<dbReference type="AlphaFoldDB" id="A0A7W8D026"/>
<dbReference type="Gene3D" id="3.90.226.10">
    <property type="entry name" value="2-enoyl-CoA Hydratase, Chain A, domain 1"/>
    <property type="match status" value="1"/>
</dbReference>
<evidence type="ECO:0000313" key="8">
    <source>
        <dbReference type="Proteomes" id="UP000539953"/>
    </source>
</evidence>
<feature type="chain" id="PRO_5031548682" evidence="5">
    <location>
        <begin position="29"/>
        <end position="467"/>
    </location>
</feature>
<dbReference type="PANTHER" id="PTHR32060">
    <property type="entry name" value="TAIL-SPECIFIC PROTEASE"/>
    <property type="match status" value="1"/>
</dbReference>
<dbReference type="GO" id="GO:0030288">
    <property type="term" value="C:outer membrane-bounded periplasmic space"/>
    <property type="evidence" value="ECO:0007669"/>
    <property type="project" value="TreeGrafter"/>
</dbReference>
<dbReference type="InterPro" id="IPR002477">
    <property type="entry name" value="Peptidoglycan-bd-like"/>
</dbReference>
<dbReference type="PANTHER" id="PTHR32060:SF30">
    <property type="entry name" value="CARBOXY-TERMINAL PROCESSING PROTEASE CTPA"/>
    <property type="match status" value="1"/>
</dbReference>
<comment type="caution">
    <text evidence="7">The sequence shown here is derived from an EMBL/GenBank/DDBJ whole genome shotgun (WGS) entry which is preliminary data.</text>
</comment>
<keyword evidence="3 7" id="KW-0378">Hydrolase</keyword>
<evidence type="ECO:0000256" key="2">
    <source>
        <dbReference type="ARBA" id="ARBA00022670"/>
    </source>
</evidence>
<keyword evidence="4" id="KW-0720">Serine protease</keyword>
<dbReference type="InterPro" id="IPR036366">
    <property type="entry name" value="PGBDSf"/>
</dbReference>
<dbReference type="SMART" id="SM00228">
    <property type="entry name" value="PDZ"/>
    <property type="match status" value="1"/>
</dbReference>
<dbReference type="SUPFAM" id="SSF50156">
    <property type="entry name" value="PDZ domain-like"/>
    <property type="match status" value="1"/>
</dbReference>
<keyword evidence="5" id="KW-0732">Signal</keyword>
<evidence type="ECO:0000256" key="1">
    <source>
        <dbReference type="ARBA" id="ARBA00009179"/>
    </source>
</evidence>
<dbReference type="RefSeq" id="WP_183328788.1">
    <property type="nucleotide sequence ID" value="NZ_JACHHK010000005.1"/>
</dbReference>
<dbReference type="SMART" id="SM00245">
    <property type="entry name" value="TSPc"/>
    <property type="match status" value="1"/>
</dbReference>
<dbReference type="EC" id="3.4.21.102" evidence="7"/>
<dbReference type="Pfam" id="PF17820">
    <property type="entry name" value="PDZ_6"/>
    <property type="match status" value="1"/>
</dbReference>
<dbReference type="Pfam" id="PF01471">
    <property type="entry name" value="PG_binding_1"/>
    <property type="match status" value="1"/>
</dbReference>
<evidence type="ECO:0000256" key="3">
    <source>
        <dbReference type="ARBA" id="ARBA00022801"/>
    </source>
</evidence>
<feature type="signal peptide" evidence="5">
    <location>
        <begin position="1"/>
        <end position="28"/>
    </location>
</feature>
<dbReference type="InterPro" id="IPR029045">
    <property type="entry name" value="ClpP/crotonase-like_dom_sf"/>
</dbReference>
<dbReference type="GO" id="GO:0006508">
    <property type="term" value="P:proteolysis"/>
    <property type="evidence" value="ECO:0007669"/>
    <property type="project" value="UniProtKB-KW"/>
</dbReference>
<dbReference type="GO" id="GO:0007165">
    <property type="term" value="P:signal transduction"/>
    <property type="evidence" value="ECO:0007669"/>
    <property type="project" value="TreeGrafter"/>
</dbReference>
<keyword evidence="2 7" id="KW-0645">Protease</keyword>
<dbReference type="InterPro" id="IPR036034">
    <property type="entry name" value="PDZ_sf"/>
</dbReference>
<name>A0A7W8D026_9FIRM</name>